<name>A0A2H9UK28_9GAMM</name>
<dbReference type="RefSeq" id="WP_100357873.1">
    <property type="nucleotide sequence ID" value="NZ_PGOZ01000013.1"/>
</dbReference>
<dbReference type="InterPro" id="IPR021729">
    <property type="entry name" value="DUF3298"/>
</dbReference>
<reference evidence="2 3" key="2">
    <citation type="submission" date="2017-12" db="EMBL/GenBank/DDBJ databases">
        <title>Revising the taxonomy of the Acinetobacter lwoffii group: the description of Acinetobacter pseudolwoffii sp. nov. and emended description of Acinetobacter lwoffii.</title>
        <authorList>
            <person name="Nemec A."/>
        </authorList>
    </citation>
    <scope>NUCLEOTIDE SEQUENCE [LARGE SCALE GENOMIC DNA]</scope>
    <source>
        <strain evidence="2 3">ANC 5347</strain>
    </source>
</reference>
<dbReference type="EMBL" id="PGOZ01000013">
    <property type="protein sequence ID" value="PJI32047.1"/>
    <property type="molecule type" value="Genomic_DNA"/>
</dbReference>
<protein>
    <recommendedName>
        <fullName evidence="1">DUF3298 domain-containing protein</fullName>
    </recommendedName>
</protein>
<sequence length="253" mass="28917">MKINLFKTAEFYAVLLITVYMLGCQPPSNSVATLTQTDPWVQIEAKSIPVKGVAKVVCEIEGCVRFDLHTVDTNLDWIDQYFIERIQHTEPVAFTKVTQKNPKKADEPHYLDQRFIKVLFIAQRDHLATFALISSNLVKNHTASSEHVEYINFDMKQKKRLALHQLMLKGGEQKLLNVIYRTNTRWLRTQGIQAQQLKLSDNYYFDRSGLVLVYPAGELTSKAAGTPELKVSYADLGEVIWPEYLAILQPKTS</sequence>
<evidence type="ECO:0000313" key="3">
    <source>
        <dbReference type="Proteomes" id="UP000242351"/>
    </source>
</evidence>
<accession>A0A2H9UK28</accession>
<feature type="domain" description="DUF3298" evidence="1">
    <location>
        <begin position="192"/>
        <end position="233"/>
    </location>
</feature>
<comment type="caution">
    <text evidence="2">The sequence shown here is derived from an EMBL/GenBank/DDBJ whole genome shotgun (WGS) entry which is preliminary data.</text>
</comment>
<dbReference type="Pfam" id="PF11738">
    <property type="entry name" value="DUF3298"/>
    <property type="match status" value="1"/>
</dbReference>
<reference evidence="2 3" key="1">
    <citation type="submission" date="2017-11" db="EMBL/GenBank/DDBJ databases">
        <authorList>
            <person name="Han C.G."/>
        </authorList>
    </citation>
    <scope>NUCLEOTIDE SEQUENCE [LARGE SCALE GENOMIC DNA]</scope>
    <source>
        <strain evidence="2 3">ANC 5347</strain>
    </source>
</reference>
<dbReference type="Proteomes" id="UP000242351">
    <property type="component" value="Unassembled WGS sequence"/>
</dbReference>
<dbReference type="InterPro" id="IPR037126">
    <property type="entry name" value="PdaC/RsiV-like_sf"/>
</dbReference>
<evidence type="ECO:0000259" key="1">
    <source>
        <dbReference type="Pfam" id="PF11738"/>
    </source>
</evidence>
<gene>
    <name evidence="2" type="ORF">CU320_10595</name>
</gene>
<dbReference type="AlphaFoldDB" id="A0A2H9UK28"/>
<evidence type="ECO:0000313" key="2">
    <source>
        <dbReference type="EMBL" id="PJI32047.1"/>
    </source>
</evidence>
<organism evidence="2 3">
    <name type="scientific">Acinetobacter pseudolwoffii</name>
    <dbReference type="NCBI Taxonomy" id="2053287"/>
    <lineage>
        <taxon>Bacteria</taxon>
        <taxon>Pseudomonadati</taxon>
        <taxon>Pseudomonadota</taxon>
        <taxon>Gammaproteobacteria</taxon>
        <taxon>Moraxellales</taxon>
        <taxon>Moraxellaceae</taxon>
        <taxon>Acinetobacter</taxon>
    </lineage>
</organism>
<dbReference type="Gene3D" id="3.90.640.20">
    <property type="entry name" value="Heat-shock cognate protein, ATPase"/>
    <property type="match status" value="1"/>
</dbReference>
<proteinExistence type="predicted"/>